<comment type="subunit">
    <text evidence="8">Oligomerizes, may be a member of the RNA degradosome.</text>
</comment>
<dbReference type="HAMAP" id="MF_01493">
    <property type="entry name" value="DEAD_helicase_CshA"/>
    <property type="match status" value="1"/>
</dbReference>
<dbReference type="InterPro" id="IPR014001">
    <property type="entry name" value="Helicase_ATP-bd"/>
</dbReference>
<dbReference type="RefSeq" id="WP_125646625.1">
    <property type="nucleotide sequence ID" value="NZ_JBHTOH010000014.1"/>
</dbReference>
<organism evidence="14 15">
    <name type="scientific">Lapidilactobacillus gannanensis</name>
    <dbReference type="NCBI Taxonomy" id="2486002"/>
    <lineage>
        <taxon>Bacteria</taxon>
        <taxon>Bacillati</taxon>
        <taxon>Bacillota</taxon>
        <taxon>Bacilli</taxon>
        <taxon>Lactobacillales</taxon>
        <taxon>Lactobacillaceae</taxon>
        <taxon>Lapidilactobacillus</taxon>
    </lineage>
</organism>
<reference evidence="15" key="1">
    <citation type="journal article" date="2019" name="Int. J. Syst. Evol. Microbiol.">
        <title>The Global Catalogue of Microorganisms (GCM) 10K type strain sequencing project: providing services to taxonomists for standard genome sequencing and annotation.</title>
        <authorList>
            <consortium name="The Broad Institute Genomics Platform"/>
            <consortium name="The Broad Institute Genome Sequencing Center for Infectious Disease"/>
            <person name="Wu L."/>
            <person name="Ma J."/>
        </authorList>
    </citation>
    <scope>NUCLEOTIDE SEQUENCE [LARGE SCALE GENOMIC DNA]</scope>
    <source>
        <strain evidence="15">CCM 8937</strain>
    </source>
</reference>
<evidence type="ECO:0000256" key="8">
    <source>
        <dbReference type="HAMAP-Rule" id="MF_01493"/>
    </source>
</evidence>
<dbReference type="PANTHER" id="PTHR47963">
    <property type="entry name" value="DEAD-BOX ATP-DEPENDENT RNA HELICASE 47, MITOCHONDRIAL"/>
    <property type="match status" value="1"/>
</dbReference>
<dbReference type="SMART" id="SM00487">
    <property type="entry name" value="DEXDc"/>
    <property type="match status" value="1"/>
</dbReference>
<feature type="compositionally biased region" description="Low complexity" evidence="10">
    <location>
        <begin position="493"/>
        <end position="511"/>
    </location>
</feature>
<comment type="caution">
    <text evidence="14">The sequence shown here is derived from an EMBL/GenBank/DDBJ whole genome shotgun (WGS) entry which is preliminary data.</text>
</comment>
<evidence type="ECO:0000256" key="10">
    <source>
        <dbReference type="SAM" id="MobiDB-lite"/>
    </source>
</evidence>
<comment type="catalytic activity">
    <reaction evidence="8">
        <text>ATP + H2O = ADP + phosphate + H(+)</text>
        <dbReference type="Rhea" id="RHEA:13065"/>
        <dbReference type="ChEBI" id="CHEBI:15377"/>
        <dbReference type="ChEBI" id="CHEBI:15378"/>
        <dbReference type="ChEBI" id="CHEBI:30616"/>
        <dbReference type="ChEBI" id="CHEBI:43474"/>
        <dbReference type="ChEBI" id="CHEBI:456216"/>
        <dbReference type="EC" id="3.6.4.13"/>
    </reaction>
</comment>
<feature type="domain" description="DEAD-box RNA helicase Q" evidence="13">
    <location>
        <begin position="1"/>
        <end position="29"/>
    </location>
</feature>
<keyword evidence="1 8" id="KW-0963">Cytoplasm</keyword>
<feature type="compositionally biased region" description="Basic and acidic residues" evidence="10">
    <location>
        <begin position="474"/>
        <end position="492"/>
    </location>
</feature>
<evidence type="ECO:0000256" key="3">
    <source>
        <dbReference type="ARBA" id="ARBA00022801"/>
    </source>
</evidence>
<dbReference type="CDD" id="cd00268">
    <property type="entry name" value="DEADc"/>
    <property type="match status" value="1"/>
</dbReference>
<dbReference type="PROSITE" id="PS00039">
    <property type="entry name" value="DEAD_ATP_HELICASE"/>
    <property type="match status" value="1"/>
</dbReference>
<dbReference type="InterPro" id="IPR044742">
    <property type="entry name" value="DEAD/DEAH_RhlB"/>
</dbReference>
<evidence type="ECO:0000313" key="15">
    <source>
        <dbReference type="Proteomes" id="UP001597191"/>
    </source>
</evidence>
<gene>
    <name evidence="8" type="primary">cshA</name>
    <name evidence="14" type="ORF">ACFQ4R_01905</name>
</gene>
<evidence type="ECO:0000256" key="2">
    <source>
        <dbReference type="ARBA" id="ARBA00022741"/>
    </source>
</evidence>
<comment type="function">
    <text evidence="8">DEAD-box RNA helicase possibly involved in RNA degradation. Unwinds dsRNA in both 5'- and 3'-directions, has RNA-dependent ATPase activity.</text>
</comment>
<keyword evidence="5 8" id="KW-0067">ATP-binding</keyword>
<sequence length="530" mass="58663">MKFSELNLEPALLKSVERAGFDEATPIQAQTIPLVLAGDDVLGQAQTGTGKTAAFGLPIAQKVDLDEPDIQALVISPTRELAMQTQEEIQRLGGIKRVKAQVVYGGSDIGRQIRNLKNHPQVLVGTPGRLLDHINRRTVKLDHIKTVVLDEADEMLDMGFVEDIESILTHVPNEHQTLLFSATMPKQIMSIAERFMNNPQIVKIKSKELTADLIDQYYIRAKEFERFDIMTRLFDVQNPKLALIFGRTKRRVDELTKGLQARGYNAEGIHGDLTQQKRMSVLRQFKNGELQFLVATDVAARGLDISGVTHVYNYDIPQDPDSYVHRIGRTGRAGATGVAVTFIAPNETSYLRGIEDLTRVRITPLKPPTAKEALHGQVQAALKEVANIAENQDLARFEGAASDLLEKYSPEELAAILLRSMVTDPSSVPVHIAPERPLPSRKTSRNSRGNGHGNSHGGHRNGGGYRGNRGGNGRGDHREGGYRHDRDRDSSRRNGGNHSSNHNSRGNNNHGNRGHEGSGKRQFTIRKNND</sequence>
<dbReference type="GO" id="GO:0016787">
    <property type="term" value="F:hydrolase activity"/>
    <property type="evidence" value="ECO:0007669"/>
    <property type="project" value="UniProtKB-KW"/>
</dbReference>
<dbReference type="InterPro" id="IPR014014">
    <property type="entry name" value="RNA_helicase_DEAD_Q_motif"/>
</dbReference>
<dbReference type="GO" id="GO:0004386">
    <property type="term" value="F:helicase activity"/>
    <property type="evidence" value="ECO:0007669"/>
    <property type="project" value="UniProtKB-KW"/>
</dbReference>
<evidence type="ECO:0000259" key="13">
    <source>
        <dbReference type="PROSITE" id="PS51195"/>
    </source>
</evidence>
<dbReference type="Pfam" id="PF00271">
    <property type="entry name" value="Helicase_C"/>
    <property type="match status" value="1"/>
</dbReference>
<evidence type="ECO:0000256" key="1">
    <source>
        <dbReference type="ARBA" id="ARBA00022490"/>
    </source>
</evidence>
<keyword evidence="3 8" id="KW-0378">Hydrolase</keyword>
<dbReference type="InterPro" id="IPR001650">
    <property type="entry name" value="Helicase_C-like"/>
</dbReference>
<dbReference type="Gene3D" id="3.40.50.300">
    <property type="entry name" value="P-loop containing nucleotide triphosphate hydrolases"/>
    <property type="match status" value="2"/>
</dbReference>
<dbReference type="EMBL" id="JBHTOH010000014">
    <property type="protein sequence ID" value="MFD1410378.1"/>
    <property type="molecule type" value="Genomic_DNA"/>
</dbReference>
<dbReference type="PROSITE" id="PS51195">
    <property type="entry name" value="Q_MOTIF"/>
    <property type="match status" value="1"/>
</dbReference>
<evidence type="ECO:0000256" key="4">
    <source>
        <dbReference type="ARBA" id="ARBA00022806"/>
    </source>
</evidence>
<comment type="subcellular location">
    <subcellularLocation>
        <location evidence="8">Cytoplasm</location>
    </subcellularLocation>
</comment>
<evidence type="ECO:0000256" key="5">
    <source>
        <dbReference type="ARBA" id="ARBA00022840"/>
    </source>
</evidence>
<keyword evidence="15" id="KW-1185">Reference proteome</keyword>
<dbReference type="InterPro" id="IPR027417">
    <property type="entry name" value="P-loop_NTPase"/>
</dbReference>
<evidence type="ECO:0000313" key="14">
    <source>
        <dbReference type="EMBL" id="MFD1410378.1"/>
    </source>
</evidence>
<feature type="region of interest" description="Disordered" evidence="10">
    <location>
        <begin position="427"/>
        <end position="530"/>
    </location>
</feature>
<evidence type="ECO:0000259" key="12">
    <source>
        <dbReference type="PROSITE" id="PS51194"/>
    </source>
</evidence>
<name>A0ABW4BL38_9LACO</name>
<dbReference type="Proteomes" id="UP001597191">
    <property type="component" value="Unassembled WGS sequence"/>
</dbReference>
<dbReference type="PANTHER" id="PTHR47963:SF5">
    <property type="entry name" value="DEAD-BOX ATP-DEPENDENT RNA HELICASE CSHA"/>
    <property type="match status" value="1"/>
</dbReference>
<evidence type="ECO:0000259" key="11">
    <source>
        <dbReference type="PROSITE" id="PS51192"/>
    </source>
</evidence>
<dbReference type="SMART" id="SM00490">
    <property type="entry name" value="HELICc"/>
    <property type="match status" value="1"/>
</dbReference>
<dbReference type="InterPro" id="IPR050547">
    <property type="entry name" value="DEAD_box_RNA_helicases"/>
</dbReference>
<keyword evidence="4 8" id="KW-0347">Helicase</keyword>
<evidence type="ECO:0000256" key="9">
    <source>
        <dbReference type="PROSITE-ProRule" id="PRU00552"/>
    </source>
</evidence>
<dbReference type="InterPro" id="IPR000629">
    <property type="entry name" value="RNA-helicase_DEAD-box_CS"/>
</dbReference>
<accession>A0ABW4BL38</accession>
<feature type="compositionally biased region" description="Gly residues" evidence="10">
    <location>
        <begin position="450"/>
        <end position="473"/>
    </location>
</feature>
<dbReference type="CDD" id="cd18787">
    <property type="entry name" value="SF2_C_DEAD"/>
    <property type="match status" value="1"/>
</dbReference>
<feature type="short sequence motif" description="Q motif" evidence="9">
    <location>
        <begin position="1"/>
        <end position="29"/>
    </location>
</feature>
<dbReference type="InterPro" id="IPR011545">
    <property type="entry name" value="DEAD/DEAH_box_helicase_dom"/>
</dbReference>
<dbReference type="SUPFAM" id="SSF52540">
    <property type="entry name" value="P-loop containing nucleoside triphosphate hydrolases"/>
    <property type="match status" value="1"/>
</dbReference>
<keyword evidence="7 8" id="KW-0346">Stress response</keyword>
<evidence type="ECO:0000256" key="6">
    <source>
        <dbReference type="ARBA" id="ARBA00022884"/>
    </source>
</evidence>
<dbReference type="Pfam" id="PF00270">
    <property type="entry name" value="DEAD"/>
    <property type="match status" value="1"/>
</dbReference>
<keyword evidence="2 8" id="KW-0547">Nucleotide-binding</keyword>
<dbReference type="PROSITE" id="PS51194">
    <property type="entry name" value="HELICASE_CTER"/>
    <property type="match status" value="1"/>
</dbReference>
<comment type="similarity">
    <text evidence="8">Belongs to the DEAD box helicase family. CshA subfamily.</text>
</comment>
<dbReference type="PROSITE" id="PS51192">
    <property type="entry name" value="HELICASE_ATP_BIND_1"/>
    <property type="match status" value="1"/>
</dbReference>
<dbReference type="EC" id="3.6.4.13" evidence="8"/>
<protein>
    <recommendedName>
        <fullName evidence="8">DEAD-box ATP-dependent RNA helicase CshA</fullName>
        <ecNumber evidence="8">3.6.4.13</ecNumber>
    </recommendedName>
</protein>
<proteinExistence type="inferred from homology"/>
<dbReference type="InterPro" id="IPR030880">
    <property type="entry name" value="DEAD_helicase_CshA"/>
</dbReference>
<feature type="domain" description="Helicase ATP-binding" evidence="11">
    <location>
        <begin position="32"/>
        <end position="202"/>
    </location>
</feature>
<evidence type="ECO:0000256" key="7">
    <source>
        <dbReference type="ARBA" id="ARBA00023016"/>
    </source>
</evidence>
<keyword evidence="6 8" id="KW-0694">RNA-binding</keyword>
<feature type="domain" description="Helicase C-terminal" evidence="12">
    <location>
        <begin position="213"/>
        <end position="373"/>
    </location>
</feature>